<keyword evidence="3" id="KW-0511">Multifunctional enzyme</keyword>
<sequence length="485" mass="52178">MTACVTYQRYDRVGVICISNPPVNALSYAVRSGLMVAFGQAEADLQAKVLVLLAKGHTFIAGADINEFGKPARAPLLPDVILRIEGCIKPVIAVMHGTALGGGLEVALGCHLRVALPNTQVGLPEVQLGLMPGAGGTQRLPRLAGVETALDMMTQGRFLDAQEALASGIIDRLSETTDVLEAGLQAAQRVIKEEQATRVTRNLPAPQPVPGLIHAKRAQLEAEAGELFSPLRIVEAVDYCTTAASFQEGGRRERELFLACMSSPQRAALIHLFLAERQASQVPMVSGDVEPHRHIALLGEHPLFEHWARRANKVGIGVADRLLPETTLCLMSCCHLGTILPPQITGVAVLDLKEPIPEKADMTLITSSRSHFGELVRQQASAHEQQRAALTLKALKLPLIVSSGESLVLAMHTAIQVSPDTDMQNVLERFSHDSRLRAASYRSSDIDLLAVEFFAYPRHLGGPCYQASLAVQGLADSSSADEACY</sequence>
<proteinExistence type="inferred from homology"/>
<evidence type="ECO:0000313" key="5">
    <source>
        <dbReference type="EMBL" id="NYS44263.1"/>
    </source>
</evidence>
<keyword evidence="6" id="KW-1185">Reference proteome</keyword>
<dbReference type="PANTHER" id="PTHR23309">
    <property type="entry name" value="3-HYDROXYACYL-COA DEHYROGENASE"/>
    <property type="match status" value="1"/>
</dbReference>
<gene>
    <name evidence="5" type="ORF">HZS79_04785</name>
</gene>
<evidence type="ECO:0000313" key="6">
    <source>
        <dbReference type="Proteomes" id="UP000528918"/>
    </source>
</evidence>
<protein>
    <submittedName>
        <fullName evidence="5">Enoyl-CoA hydratase/isomerase family protein</fullName>
    </submittedName>
</protein>
<evidence type="ECO:0000256" key="1">
    <source>
        <dbReference type="ARBA" id="ARBA00023235"/>
    </source>
</evidence>
<keyword evidence="1" id="KW-0413">Isomerase</keyword>
<dbReference type="EMBL" id="JACCDD010000002">
    <property type="protein sequence ID" value="NYS44263.1"/>
    <property type="molecule type" value="Genomic_DNA"/>
</dbReference>
<keyword evidence="2" id="KW-0456">Lyase</keyword>
<accession>A0ABX2SS77</accession>
<reference evidence="5 6" key="1">
    <citation type="journal article" date="2013" name="Antonie Van Leeuwenhoek">
        <title>Halomonas zhaodongensis sp. nov., a slightly halophilic bacterium isolated from saline-alkaline soils in Zhaodong, China.</title>
        <authorList>
            <person name="Jiang J."/>
            <person name="Pan Y."/>
            <person name="Meng L."/>
            <person name="Hu S."/>
            <person name="Zhang X."/>
            <person name="Hu B."/>
            <person name="Meng J."/>
            <person name="Li C."/>
            <person name="Huang H."/>
            <person name="Wang K."/>
            <person name="Su T."/>
        </authorList>
    </citation>
    <scope>NUCLEOTIDE SEQUENCE [LARGE SCALE GENOMIC DNA]</scope>
    <source>
        <strain evidence="5 6">NEAU-ST10-25</strain>
    </source>
</reference>
<comment type="caution">
    <text evidence="5">The sequence shown here is derived from an EMBL/GenBank/DDBJ whole genome shotgun (WGS) entry which is preliminary data.</text>
</comment>
<evidence type="ECO:0000256" key="4">
    <source>
        <dbReference type="RuleBase" id="RU003707"/>
    </source>
</evidence>
<dbReference type="Gene3D" id="3.90.226.10">
    <property type="entry name" value="2-enoyl-CoA Hydratase, Chain A, domain 1"/>
    <property type="match status" value="1"/>
</dbReference>
<dbReference type="InterPro" id="IPR001753">
    <property type="entry name" value="Enoyl-CoA_hydra/iso"/>
</dbReference>
<dbReference type="SUPFAM" id="SSF52096">
    <property type="entry name" value="ClpP/crotonase"/>
    <property type="match status" value="1"/>
</dbReference>
<dbReference type="RefSeq" id="WP_179927195.1">
    <property type="nucleotide sequence ID" value="NZ_JACCDD010000002.1"/>
</dbReference>
<dbReference type="InterPro" id="IPR018376">
    <property type="entry name" value="Enoyl-CoA_hyd/isom_CS"/>
</dbReference>
<dbReference type="PROSITE" id="PS00166">
    <property type="entry name" value="ENOYL_COA_HYDRATASE"/>
    <property type="match status" value="1"/>
</dbReference>
<dbReference type="Proteomes" id="UP000528918">
    <property type="component" value="Unassembled WGS sequence"/>
</dbReference>
<evidence type="ECO:0000256" key="2">
    <source>
        <dbReference type="ARBA" id="ARBA00023239"/>
    </source>
</evidence>
<dbReference type="CDD" id="cd06558">
    <property type="entry name" value="crotonase-like"/>
    <property type="match status" value="1"/>
</dbReference>
<name>A0ABX2SS77_VREZH</name>
<dbReference type="Pfam" id="PF00378">
    <property type="entry name" value="ECH_1"/>
    <property type="match status" value="1"/>
</dbReference>
<organism evidence="5 6">
    <name type="scientific">Vreelandella zhaodongensis</name>
    <name type="common">Halomonas zhaodongensis</name>
    <dbReference type="NCBI Taxonomy" id="1176240"/>
    <lineage>
        <taxon>Bacteria</taxon>
        <taxon>Pseudomonadati</taxon>
        <taxon>Pseudomonadota</taxon>
        <taxon>Gammaproteobacteria</taxon>
        <taxon>Oceanospirillales</taxon>
        <taxon>Halomonadaceae</taxon>
        <taxon>Vreelandella</taxon>
    </lineage>
</organism>
<dbReference type="InterPro" id="IPR029045">
    <property type="entry name" value="ClpP/crotonase-like_dom_sf"/>
</dbReference>
<comment type="similarity">
    <text evidence="4">Belongs to the enoyl-CoA hydratase/isomerase family.</text>
</comment>
<evidence type="ECO:0000256" key="3">
    <source>
        <dbReference type="ARBA" id="ARBA00023268"/>
    </source>
</evidence>